<dbReference type="Pfam" id="PF05118">
    <property type="entry name" value="Asp_Arg_Hydrox"/>
    <property type="match status" value="1"/>
</dbReference>
<name>A0A382ENA3_9ZZZZ</name>
<dbReference type="Gene3D" id="2.60.120.330">
    <property type="entry name" value="B-lactam Antibiotic, Isopenicillin N Synthase, Chain"/>
    <property type="match status" value="1"/>
</dbReference>
<dbReference type="SUPFAM" id="SSF51197">
    <property type="entry name" value="Clavaminate synthase-like"/>
    <property type="match status" value="1"/>
</dbReference>
<protein>
    <recommendedName>
        <fullName evidence="1">Aspartyl/asparaginy/proline hydroxylase domain-containing protein</fullName>
    </recommendedName>
</protein>
<dbReference type="InterPro" id="IPR027443">
    <property type="entry name" value="IPNS-like_sf"/>
</dbReference>
<dbReference type="EMBL" id="UINC01045438">
    <property type="protein sequence ID" value="SVB52200.1"/>
    <property type="molecule type" value="Genomic_DNA"/>
</dbReference>
<organism evidence="2">
    <name type="scientific">marine metagenome</name>
    <dbReference type="NCBI Taxonomy" id="408172"/>
    <lineage>
        <taxon>unclassified sequences</taxon>
        <taxon>metagenomes</taxon>
        <taxon>ecological metagenomes</taxon>
    </lineage>
</organism>
<proteinExistence type="predicted"/>
<evidence type="ECO:0000313" key="2">
    <source>
        <dbReference type="EMBL" id="SVB52200.1"/>
    </source>
</evidence>
<evidence type="ECO:0000259" key="1">
    <source>
        <dbReference type="Pfam" id="PF05118"/>
    </source>
</evidence>
<feature type="non-terminal residue" evidence="2">
    <location>
        <position position="1"/>
    </location>
</feature>
<sequence>PFGERDVWFTHVNMEHKPDKDIAEAFDASWISSRIDAVAAEVRGIYYSGEQKQTGLKQYEDIPCCKLDYPYIDGLDGFVSELDDFVKDGWGIADHQKSYGGKDHTWTSIEIIPLIVTYGTKKAKQGLRGELNEEYTKRFPIIENIINQITTFDDCLWLAVAKVSPKIGTIKRHSDKGIDKMNAGIQIGKTARIHYCLRSNPEAYFELQDLQGGTNTYHMKQGEYWYMDKRKPHAVHNKGDTSRYHMIFDMKITQTVLDNLII</sequence>
<reference evidence="2" key="1">
    <citation type="submission" date="2018-05" db="EMBL/GenBank/DDBJ databases">
        <authorList>
            <person name="Lanie J.A."/>
            <person name="Ng W.-L."/>
            <person name="Kazmierczak K.M."/>
            <person name="Andrzejewski T.M."/>
            <person name="Davidsen T.M."/>
            <person name="Wayne K.J."/>
            <person name="Tettelin H."/>
            <person name="Glass J.I."/>
            <person name="Rusch D."/>
            <person name="Podicherti R."/>
            <person name="Tsui H.-C.T."/>
            <person name="Winkler M.E."/>
        </authorList>
    </citation>
    <scope>NUCLEOTIDE SEQUENCE</scope>
</reference>
<feature type="domain" description="Aspartyl/asparaginy/proline hydroxylase" evidence="1">
    <location>
        <begin position="81"/>
        <end position="250"/>
    </location>
</feature>
<accession>A0A382ENA3</accession>
<dbReference type="AlphaFoldDB" id="A0A382ENA3"/>
<dbReference type="InterPro" id="IPR007803">
    <property type="entry name" value="Asp/Arg/Pro-Hydrxlase"/>
</dbReference>
<gene>
    <name evidence="2" type="ORF">METZ01_LOCUS205054</name>
</gene>